<dbReference type="GO" id="GO:0006915">
    <property type="term" value="P:apoptotic process"/>
    <property type="evidence" value="ECO:0007669"/>
    <property type="project" value="InterPro"/>
</dbReference>
<organism evidence="2 3">
    <name type="scientific">Megalops atlanticus</name>
    <name type="common">Tarpon</name>
    <name type="synonym">Clupea gigantea</name>
    <dbReference type="NCBI Taxonomy" id="7932"/>
    <lineage>
        <taxon>Eukaryota</taxon>
        <taxon>Metazoa</taxon>
        <taxon>Chordata</taxon>
        <taxon>Craniata</taxon>
        <taxon>Vertebrata</taxon>
        <taxon>Euteleostomi</taxon>
        <taxon>Actinopterygii</taxon>
        <taxon>Neopterygii</taxon>
        <taxon>Teleostei</taxon>
        <taxon>Elopiformes</taxon>
        <taxon>Megalopidae</taxon>
        <taxon>Megalops</taxon>
    </lineage>
</organism>
<accession>A0A9D3PVD2</accession>
<dbReference type="GO" id="GO:0016459">
    <property type="term" value="C:myosin complex"/>
    <property type="evidence" value="ECO:0007669"/>
    <property type="project" value="TreeGrafter"/>
</dbReference>
<evidence type="ECO:0000256" key="1">
    <source>
        <dbReference type="SAM" id="MobiDB-lite"/>
    </source>
</evidence>
<reference evidence="2" key="1">
    <citation type="submission" date="2021-01" db="EMBL/GenBank/DDBJ databases">
        <authorList>
            <person name="Zahm M."/>
            <person name="Roques C."/>
            <person name="Cabau C."/>
            <person name="Klopp C."/>
            <person name="Donnadieu C."/>
            <person name="Jouanno E."/>
            <person name="Lampietro C."/>
            <person name="Louis A."/>
            <person name="Herpin A."/>
            <person name="Echchiki A."/>
            <person name="Berthelot C."/>
            <person name="Parey E."/>
            <person name="Roest-Crollius H."/>
            <person name="Braasch I."/>
            <person name="Postlethwait J."/>
            <person name="Bobe J."/>
            <person name="Montfort J."/>
            <person name="Bouchez O."/>
            <person name="Begum T."/>
            <person name="Mejri S."/>
            <person name="Adams A."/>
            <person name="Chen W.-J."/>
            <person name="Guiguen Y."/>
        </authorList>
    </citation>
    <scope>NUCLEOTIDE SEQUENCE</scope>
    <source>
        <strain evidence="2">YG-15Mar2019-1</strain>
        <tissue evidence="2">Brain</tissue>
    </source>
</reference>
<dbReference type="Proteomes" id="UP001046870">
    <property type="component" value="Chromosome 13"/>
</dbReference>
<dbReference type="AlphaFoldDB" id="A0A9D3PVD2"/>
<evidence type="ECO:0000313" key="3">
    <source>
        <dbReference type="Proteomes" id="UP001046870"/>
    </source>
</evidence>
<protein>
    <recommendedName>
        <fullName evidence="4">Bcl-2-modifying factor</fullName>
    </recommendedName>
</protein>
<proteinExistence type="predicted"/>
<dbReference type="PANTHER" id="PTHR32014">
    <property type="entry name" value="BCL-2-MODIFYING FACTOR"/>
    <property type="match status" value="1"/>
</dbReference>
<sequence length="214" mass="24888">MNSSLLPNACQYESCRGRIRTRFSLKTVNYQPHSRLKIPPVTSENISTGGRLSLRLLMDDDEDDVFQRIPICWNTHFREIKYEDRGTQTPSPALGQGDNMLPCGVAQEPRRLFYGNAGFRLHFPARFEHVGDQEQEEEGQGEAERSAEQPALSAEVRIGQKLQMIGDQFHQEHLQLYHRNQRNQQPAWWRLAIALYTLLFEREGVARRQRPDQR</sequence>
<name>A0A9D3PVD2_MEGAT</name>
<dbReference type="OrthoDB" id="9934797at2759"/>
<dbReference type="EMBL" id="JAFDVH010000013">
    <property type="protein sequence ID" value="KAG7466321.1"/>
    <property type="molecule type" value="Genomic_DNA"/>
</dbReference>
<evidence type="ECO:0008006" key="4">
    <source>
        <dbReference type="Google" id="ProtNLM"/>
    </source>
</evidence>
<dbReference type="Pfam" id="PF15185">
    <property type="entry name" value="BMF"/>
    <property type="match status" value="1"/>
</dbReference>
<dbReference type="InterPro" id="IPR028192">
    <property type="entry name" value="BMF"/>
</dbReference>
<keyword evidence="3" id="KW-1185">Reference proteome</keyword>
<dbReference type="GO" id="GO:0010507">
    <property type="term" value="P:negative regulation of autophagy"/>
    <property type="evidence" value="ECO:0007669"/>
    <property type="project" value="TreeGrafter"/>
</dbReference>
<comment type="caution">
    <text evidence="2">The sequence shown here is derived from an EMBL/GenBank/DDBJ whole genome shotgun (WGS) entry which is preliminary data.</text>
</comment>
<dbReference type="PANTHER" id="PTHR32014:SF2">
    <property type="entry name" value="BCL-2-MODIFYING FACTOR"/>
    <property type="match status" value="1"/>
</dbReference>
<evidence type="ECO:0000313" key="2">
    <source>
        <dbReference type="EMBL" id="KAG7466321.1"/>
    </source>
</evidence>
<feature type="region of interest" description="Disordered" evidence="1">
    <location>
        <begin position="131"/>
        <end position="152"/>
    </location>
</feature>
<gene>
    <name evidence="2" type="ORF">MATL_G00163840</name>
</gene>
<dbReference type="GO" id="GO:0043065">
    <property type="term" value="P:positive regulation of apoptotic process"/>
    <property type="evidence" value="ECO:0007669"/>
    <property type="project" value="TreeGrafter"/>
</dbReference>